<feature type="chain" id="PRO_5018088139" description="Apple domain-containing protein" evidence="1">
    <location>
        <begin position="23"/>
        <end position="128"/>
    </location>
</feature>
<sequence>MLRGVNLFLLLFAHYLRYLNEAATNKKDDMVVEITNDSSLVGIREVRRVASLENCLSVCQLCAGLVYYPDNTCVIFNKLDRIVFSSFGATCCFAVEDEGRMECTRCEGNQSDEGIVSISLDPAMHART</sequence>
<feature type="signal peptide" evidence="1">
    <location>
        <begin position="1"/>
        <end position="22"/>
    </location>
</feature>
<keyword evidence="3" id="KW-1185">Reference proteome</keyword>
<keyword evidence="1" id="KW-0732">Signal</keyword>
<evidence type="ECO:0000313" key="3">
    <source>
        <dbReference type="Proteomes" id="UP000277928"/>
    </source>
</evidence>
<evidence type="ECO:0008006" key="4">
    <source>
        <dbReference type="Google" id="ProtNLM"/>
    </source>
</evidence>
<accession>A0A3P6U5D0</accession>
<name>A0A3P6U5D0_LITSI</name>
<dbReference type="STRING" id="42156.A0A3P6U5D0"/>
<organism evidence="2 3">
    <name type="scientific">Litomosoides sigmodontis</name>
    <name type="common">Filarial nematode worm</name>
    <dbReference type="NCBI Taxonomy" id="42156"/>
    <lineage>
        <taxon>Eukaryota</taxon>
        <taxon>Metazoa</taxon>
        <taxon>Ecdysozoa</taxon>
        <taxon>Nematoda</taxon>
        <taxon>Chromadorea</taxon>
        <taxon>Rhabditida</taxon>
        <taxon>Spirurina</taxon>
        <taxon>Spiruromorpha</taxon>
        <taxon>Filarioidea</taxon>
        <taxon>Onchocercidae</taxon>
        <taxon>Litomosoides</taxon>
    </lineage>
</organism>
<reference evidence="2 3" key="1">
    <citation type="submission" date="2018-08" db="EMBL/GenBank/DDBJ databases">
        <authorList>
            <person name="Laetsch R D."/>
            <person name="Stevens L."/>
            <person name="Kumar S."/>
            <person name="Blaxter L. M."/>
        </authorList>
    </citation>
    <scope>NUCLEOTIDE SEQUENCE [LARGE SCALE GENOMIC DNA]</scope>
</reference>
<gene>
    <name evidence="2" type="ORF">NLS_LOCUS2277</name>
</gene>
<dbReference type="Proteomes" id="UP000277928">
    <property type="component" value="Unassembled WGS sequence"/>
</dbReference>
<protein>
    <recommendedName>
        <fullName evidence="4">Apple domain-containing protein</fullName>
    </recommendedName>
</protein>
<evidence type="ECO:0000313" key="2">
    <source>
        <dbReference type="EMBL" id="VDK73888.1"/>
    </source>
</evidence>
<proteinExistence type="predicted"/>
<dbReference type="OrthoDB" id="10388936at2759"/>
<evidence type="ECO:0000256" key="1">
    <source>
        <dbReference type="SAM" id="SignalP"/>
    </source>
</evidence>
<dbReference type="EMBL" id="UYRX01000101">
    <property type="protein sequence ID" value="VDK73888.1"/>
    <property type="molecule type" value="Genomic_DNA"/>
</dbReference>
<dbReference type="AlphaFoldDB" id="A0A3P6U5D0"/>